<evidence type="ECO:0000313" key="10">
    <source>
        <dbReference type="Proteomes" id="UP001501251"/>
    </source>
</evidence>
<dbReference type="Pfam" id="PF02784">
    <property type="entry name" value="Orn_Arg_deC_N"/>
    <property type="match status" value="1"/>
</dbReference>
<dbReference type="PROSITE" id="PS00878">
    <property type="entry name" value="ODR_DC_2_1"/>
    <property type="match status" value="1"/>
</dbReference>
<dbReference type="Proteomes" id="UP001501251">
    <property type="component" value="Unassembled WGS sequence"/>
</dbReference>
<keyword evidence="4" id="KW-0457">Lysine biosynthesis</keyword>
<protein>
    <submittedName>
        <fullName evidence="9">Diaminopimelate decarboxylase</fullName>
    </submittedName>
</protein>
<keyword evidence="3" id="KW-0663">Pyridoxal phosphate</keyword>
<dbReference type="PRINTS" id="PR01181">
    <property type="entry name" value="DAPDCRBXLASE"/>
</dbReference>
<feature type="domain" description="Orn/DAP/Arg decarboxylase 2 N-terminal" evidence="8">
    <location>
        <begin position="36"/>
        <end position="281"/>
    </location>
</feature>
<evidence type="ECO:0000259" key="8">
    <source>
        <dbReference type="Pfam" id="PF02784"/>
    </source>
</evidence>
<dbReference type="SUPFAM" id="SSF51419">
    <property type="entry name" value="PLP-binding barrel"/>
    <property type="match status" value="1"/>
</dbReference>
<dbReference type="Gene3D" id="2.40.37.10">
    <property type="entry name" value="Lyase, Ornithine Decarboxylase, Chain A, domain 1"/>
    <property type="match status" value="1"/>
</dbReference>
<organism evidence="9 10">
    <name type="scientific">Streptosporangium oxazolinicum</name>
    <dbReference type="NCBI Taxonomy" id="909287"/>
    <lineage>
        <taxon>Bacteria</taxon>
        <taxon>Bacillati</taxon>
        <taxon>Actinomycetota</taxon>
        <taxon>Actinomycetes</taxon>
        <taxon>Streptosporangiales</taxon>
        <taxon>Streptosporangiaceae</taxon>
        <taxon>Streptosporangium</taxon>
    </lineage>
</organism>
<accession>A0ABP8AFI7</accession>
<dbReference type="InterPro" id="IPR002986">
    <property type="entry name" value="DAP_deCOOHase_LysA"/>
</dbReference>
<feature type="domain" description="Orn/DAP/Arg decarboxylase 2 C-terminal" evidence="7">
    <location>
        <begin position="283"/>
        <end position="371"/>
    </location>
</feature>
<evidence type="ECO:0000313" key="9">
    <source>
        <dbReference type="EMBL" id="GAA4183142.1"/>
    </source>
</evidence>
<dbReference type="PANTHER" id="PTHR43727:SF2">
    <property type="entry name" value="GROUP IV DECARBOXYLASE"/>
    <property type="match status" value="1"/>
</dbReference>
<keyword evidence="5" id="KW-0456">Lyase</keyword>
<evidence type="ECO:0000256" key="2">
    <source>
        <dbReference type="ARBA" id="ARBA00022793"/>
    </source>
</evidence>
<evidence type="ECO:0000259" key="7">
    <source>
        <dbReference type="Pfam" id="PF00278"/>
    </source>
</evidence>
<gene>
    <name evidence="9" type="primary">lysA_1</name>
    <name evidence="9" type="ORF">GCM10022252_10110</name>
</gene>
<proteinExistence type="inferred from homology"/>
<dbReference type="InterPro" id="IPR029066">
    <property type="entry name" value="PLP-binding_barrel"/>
</dbReference>
<dbReference type="PROSITE" id="PS00879">
    <property type="entry name" value="ODR_DC_2_2"/>
    <property type="match status" value="1"/>
</dbReference>
<comment type="cofactor">
    <cofactor evidence="1">
        <name>pyridoxal 5'-phosphate</name>
        <dbReference type="ChEBI" id="CHEBI:597326"/>
    </cofactor>
</comment>
<comment type="caution">
    <text evidence="9">The sequence shown here is derived from an EMBL/GenBank/DDBJ whole genome shotgun (WGS) entry which is preliminary data.</text>
</comment>
<dbReference type="InterPro" id="IPR000183">
    <property type="entry name" value="Orn/DAP/Arg_de-COase"/>
</dbReference>
<reference evidence="10" key="1">
    <citation type="journal article" date="2019" name="Int. J. Syst. Evol. Microbiol.">
        <title>The Global Catalogue of Microorganisms (GCM) 10K type strain sequencing project: providing services to taxonomists for standard genome sequencing and annotation.</title>
        <authorList>
            <consortium name="The Broad Institute Genomics Platform"/>
            <consortium name="The Broad Institute Genome Sequencing Center for Infectious Disease"/>
            <person name="Wu L."/>
            <person name="Ma J."/>
        </authorList>
    </citation>
    <scope>NUCLEOTIDE SEQUENCE [LARGE SCALE GENOMIC DNA]</scope>
    <source>
        <strain evidence="10">JCM 17388</strain>
    </source>
</reference>
<evidence type="ECO:0000256" key="5">
    <source>
        <dbReference type="ARBA" id="ARBA00023239"/>
    </source>
</evidence>
<dbReference type="InterPro" id="IPR022653">
    <property type="entry name" value="De-COase2_pyr-phos_BS"/>
</dbReference>
<dbReference type="EMBL" id="BAABAQ010000001">
    <property type="protein sequence ID" value="GAA4183142.1"/>
    <property type="molecule type" value="Genomic_DNA"/>
</dbReference>
<name>A0ABP8AFI7_9ACTN</name>
<keyword evidence="2" id="KW-0210">Decarboxylase</keyword>
<dbReference type="InterPro" id="IPR022657">
    <property type="entry name" value="De-COase2_CS"/>
</dbReference>
<dbReference type="Pfam" id="PF00278">
    <property type="entry name" value="Orn_DAP_Arg_deC"/>
    <property type="match status" value="1"/>
</dbReference>
<dbReference type="Gene3D" id="3.20.20.10">
    <property type="entry name" value="Alanine racemase"/>
    <property type="match status" value="1"/>
</dbReference>
<dbReference type="SUPFAM" id="SSF50621">
    <property type="entry name" value="Alanine racemase C-terminal domain-like"/>
    <property type="match status" value="1"/>
</dbReference>
<dbReference type="InterPro" id="IPR022644">
    <property type="entry name" value="De-COase2_N"/>
</dbReference>
<keyword evidence="10" id="KW-1185">Reference proteome</keyword>
<evidence type="ECO:0000256" key="3">
    <source>
        <dbReference type="ARBA" id="ARBA00022898"/>
    </source>
</evidence>
<evidence type="ECO:0000256" key="4">
    <source>
        <dbReference type="ARBA" id="ARBA00023154"/>
    </source>
</evidence>
<dbReference type="InterPro" id="IPR022643">
    <property type="entry name" value="De-COase2_C"/>
</dbReference>
<evidence type="ECO:0000256" key="1">
    <source>
        <dbReference type="ARBA" id="ARBA00001933"/>
    </source>
</evidence>
<sequence length="431" mass="46928">MPMSPAFENRLKAALPRIVETFGTPFHIYDAEGLHQTCELFERAFREIDCREYFAVKALPNPAVMRLLAGHGFGFDTSSISELTLARTAGATGDDMCFTSSNTGAAELAAALDAGAMITVDDEAILATLADRLTVPESLAFRVNPGRSLEGGTNHLFGEPETTKFGVPVDRLVKVCAQARDLGVREIGLHMMMASNVLGPEPLLLTLDLLLEQAREIEDEVGVPVTSLNLGGGIGIPYRPEEEPFDLTAFGAAVRERLTGWSSPRGHARPAIRFECGRYITGPHGALVTRVVNRMDKWRTFVGVDASMVSLMRPALYSWAYHHITAPFAEGRAREVVDVVGSLPENNDRLGRERDLPVLAEGDVLVVHDTGAHGHAMGFNYTGRPRPQELLLHPDGSVELIRRAETERDLFATLDFPPRLLESPAGQGDPG</sequence>
<comment type="similarity">
    <text evidence="6">Belongs to the Orn/Lys/Arg decarboxylase class-II family.</text>
</comment>
<dbReference type="InterPro" id="IPR009006">
    <property type="entry name" value="Ala_racemase/Decarboxylase_C"/>
</dbReference>
<evidence type="ECO:0000256" key="6">
    <source>
        <dbReference type="RuleBase" id="RU003737"/>
    </source>
</evidence>
<dbReference type="PANTHER" id="PTHR43727">
    <property type="entry name" value="DIAMINOPIMELATE DECARBOXYLASE"/>
    <property type="match status" value="1"/>
</dbReference>
<dbReference type="CDD" id="cd06828">
    <property type="entry name" value="PLPDE_III_DapDC"/>
    <property type="match status" value="1"/>
</dbReference>
<dbReference type="RefSeq" id="WP_344915395.1">
    <property type="nucleotide sequence ID" value="NZ_BAABAQ010000001.1"/>
</dbReference>
<dbReference type="PRINTS" id="PR01179">
    <property type="entry name" value="ODADCRBXLASE"/>
</dbReference>
<keyword evidence="4" id="KW-0028">Amino-acid biosynthesis</keyword>